<name>R3K923_ENTFL</name>
<dbReference type="EMBL" id="ASDZ01000056">
    <property type="protein sequence ID" value="EOK04984.1"/>
    <property type="molecule type" value="Genomic_DNA"/>
</dbReference>
<comment type="caution">
    <text evidence="1">The sequence shown here is derived from an EMBL/GenBank/DDBJ whole genome shotgun (WGS) entry which is preliminary data.</text>
</comment>
<protein>
    <submittedName>
        <fullName evidence="1">Uncharacterized protein</fullName>
    </submittedName>
</protein>
<feature type="non-terminal residue" evidence="1">
    <location>
        <position position="109"/>
    </location>
</feature>
<organism evidence="1 2">
    <name type="scientific">Enterococcus faecalis ATCC 6055</name>
    <dbReference type="NCBI Taxonomy" id="1169311"/>
    <lineage>
        <taxon>Bacteria</taxon>
        <taxon>Bacillati</taxon>
        <taxon>Bacillota</taxon>
        <taxon>Bacilli</taxon>
        <taxon>Lactobacillales</taxon>
        <taxon>Enterococcaceae</taxon>
        <taxon>Enterococcus</taxon>
    </lineage>
</organism>
<dbReference type="Proteomes" id="UP000013638">
    <property type="component" value="Unassembled WGS sequence"/>
</dbReference>
<sequence>MGLFQRFKKKKKTSSGHNLAEVELQVISFANSKEINEKDIQIGYDDGILVFPAGTALNIVTIANGDPRVIEKMLDFPDNYLGETPLIIGIRKENVYNLRIPSGNEKIYV</sequence>
<evidence type="ECO:0000313" key="2">
    <source>
        <dbReference type="Proteomes" id="UP000013638"/>
    </source>
</evidence>
<dbReference type="HOGENOM" id="CLU_2202476_0_0_9"/>
<reference evidence="1 2" key="1">
    <citation type="submission" date="2013-02" db="EMBL/GenBank/DDBJ databases">
        <title>The Genome Sequence of Enterococcus faecalis ATCC_6055.</title>
        <authorList>
            <consortium name="The Broad Institute Genome Sequencing Platform"/>
            <consortium name="The Broad Institute Genome Sequencing Center for Infectious Disease"/>
            <person name="Earl A.M."/>
            <person name="Gilmore M.S."/>
            <person name="Lebreton F."/>
            <person name="Walker B."/>
            <person name="Young S.K."/>
            <person name="Zeng Q."/>
            <person name="Gargeya S."/>
            <person name="Fitzgerald M."/>
            <person name="Haas B."/>
            <person name="Abouelleil A."/>
            <person name="Alvarado L."/>
            <person name="Arachchi H.M."/>
            <person name="Berlin A.M."/>
            <person name="Chapman S.B."/>
            <person name="Dewar J."/>
            <person name="Goldberg J."/>
            <person name="Griggs A."/>
            <person name="Gujja S."/>
            <person name="Hansen M."/>
            <person name="Howarth C."/>
            <person name="Imamovic A."/>
            <person name="Larimer J."/>
            <person name="McCowan C."/>
            <person name="Murphy C."/>
            <person name="Neiman D."/>
            <person name="Pearson M."/>
            <person name="Priest M."/>
            <person name="Roberts A."/>
            <person name="Saif S."/>
            <person name="Shea T."/>
            <person name="Sisk P."/>
            <person name="Sykes S."/>
            <person name="Wortman J."/>
            <person name="Nusbaum C."/>
            <person name="Birren B."/>
        </authorList>
    </citation>
    <scope>NUCLEOTIDE SEQUENCE [LARGE SCALE GENOMIC DNA]</scope>
    <source>
        <strain evidence="1 2">ATCC 6055</strain>
    </source>
</reference>
<accession>R3K923</accession>
<gene>
    <name evidence="1" type="ORF">WOU_03202</name>
</gene>
<proteinExistence type="predicted"/>
<dbReference type="AlphaFoldDB" id="R3K923"/>
<evidence type="ECO:0000313" key="1">
    <source>
        <dbReference type="EMBL" id="EOK04984.1"/>
    </source>
</evidence>